<evidence type="ECO:0000313" key="5">
    <source>
        <dbReference type="Proteomes" id="UP000323930"/>
    </source>
</evidence>
<dbReference type="Pfam" id="PF22020">
    <property type="entry name" value="RlmL_1st"/>
    <property type="match status" value="1"/>
</dbReference>
<dbReference type="PANTHER" id="PTHR47313">
    <property type="entry name" value="RIBOSOMAL RNA LARGE SUBUNIT METHYLTRANSFERASE K/L"/>
    <property type="match status" value="1"/>
</dbReference>
<name>A0A5D0ICN8_9FLAO</name>
<comment type="caution">
    <text evidence="4">The sequence shown here is derived from an EMBL/GenBank/DDBJ whole genome shotgun (WGS) entry which is preliminary data.</text>
</comment>
<dbReference type="CDD" id="cd11715">
    <property type="entry name" value="THUMP_AdoMetMT"/>
    <property type="match status" value="1"/>
</dbReference>
<keyword evidence="5" id="KW-1185">Reference proteome</keyword>
<keyword evidence="2" id="KW-0694">RNA-binding</keyword>
<protein>
    <submittedName>
        <fullName evidence="4">Class I SAM-dependent RNA methyltransferase</fullName>
    </submittedName>
</protein>
<keyword evidence="4" id="KW-0808">Transferase</keyword>
<dbReference type="Proteomes" id="UP000323930">
    <property type="component" value="Unassembled WGS sequence"/>
</dbReference>
<reference evidence="4 5" key="1">
    <citation type="submission" date="2019-08" db="EMBL/GenBank/DDBJ databases">
        <title>Seonamhaeicola sediminis sp. nov., isolated from marine sediment.</title>
        <authorList>
            <person name="Cao W.R."/>
        </authorList>
    </citation>
    <scope>NUCLEOTIDE SEQUENCE [LARGE SCALE GENOMIC DNA]</scope>
    <source>
        <strain evidence="4 5">B011</strain>
    </source>
</reference>
<gene>
    <name evidence="4" type="ORF">FUA24_07810</name>
</gene>
<feature type="domain" description="THUMP" evidence="3">
    <location>
        <begin position="46"/>
        <end position="96"/>
    </location>
</feature>
<evidence type="ECO:0000256" key="2">
    <source>
        <dbReference type="PROSITE-ProRule" id="PRU00529"/>
    </source>
</evidence>
<keyword evidence="1 4" id="KW-0489">Methyltransferase</keyword>
<accession>A0A5D0ICN8</accession>
<dbReference type="Gene3D" id="3.30.2130.30">
    <property type="match status" value="1"/>
</dbReference>
<dbReference type="AlphaFoldDB" id="A0A5D0ICN8"/>
<dbReference type="GO" id="GO:0070043">
    <property type="term" value="F:rRNA (guanine-N7-)-methyltransferase activity"/>
    <property type="evidence" value="ECO:0007669"/>
    <property type="project" value="TreeGrafter"/>
</dbReference>
<organism evidence="4 5">
    <name type="scientific">Seonamhaeicola marinus</name>
    <dbReference type="NCBI Taxonomy" id="1912246"/>
    <lineage>
        <taxon>Bacteria</taxon>
        <taxon>Pseudomonadati</taxon>
        <taxon>Bacteroidota</taxon>
        <taxon>Flavobacteriia</taxon>
        <taxon>Flavobacteriales</taxon>
        <taxon>Flavobacteriaceae</taxon>
    </lineage>
</organism>
<dbReference type="PROSITE" id="PS51165">
    <property type="entry name" value="THUMP"/>
    <property type="match status" value="1"/>
</dbReference>
<dbReference type="GO" id="GO:0008990">
    <property type="term" value="F:rRNA (guanine-N2-)-methyltransferase activity"/>
    <property type="evidence" value="ECO:0007669"/>
    <property type="project" value="TreeGrafter"/>
</dbReference>
<dbReference type="InterPro" id="IPR054170">
    <property type="entry name" value="RlmL_1st"/>
</dbReference>
<sequence length="96" mass="10970">MDENFKMVAKTLFGFEDLLANELTQLGAQDVKKSVRNVSFVGDKGFMYKANLGLRTAIKILKPIHSFKVFNEQDLYNNIYKMPWENYLKSSGSLAV</sequence>
<evidence type="ECO:0000259" key="3">
    <source>
        <dbReference type="PROSITE" id="PS51165"/>
    </source>
</evidence>
<dbReference type="InterPro" id="IPR004114">
    <property type="entry name" value="THUMP_dom"/>
</dbReference>
<evidence type="ECO:0000313" key="4">
    <source>
        <dbReference type="EMBL" id="TYA81474.1"/>
    </source>
</evidence>
<proteinExistence type="predicted"/>
<dbReference type="GO" id="GO:0003723">
    <property type="term" value="F:RNA binding"/>
    <property type="evidence" value="ECO:0007669"/>
    <property type="project" value="UniProtKB-UniRule"/>
</dbReference>
<feature type="non-terminal residue" evidence="4">
    <location>
        <position position="96"/>
    </location>
</feature>
<evidence type="ECO:0000256" key="1">
    <source>
        <dbReference type="ARBA" id="ARBA00022603"/>
    </source>
</evidence>
<dbReference type="EMBL" id="VSDQ01000476">
    <property type="protein sequence ID" value="TYA81474.1"/>
    <property type="molecule type" value="Genomic_DNA"/>
</dbReference>
<dbReference type="PANTHER" id="PTHR47313:SF1">
    <property type="entry name" value="RIBOSOMAL RNA LARGE SUBUNIT METHYLTRANSFERASE K_L"/>
    <property type="match status" value="1"/>
</dbReference>